<dbReference type="OrthoDB" id="422736at2759"/>
<keyword evidence="2" id="KW-0812">Transmembrane</keyword>
<organism evidence="3 4">
    <name type="scientific">Fusarium longipes</name>
    <dbReference type="NCBI Taxonomy" id="694270"/>
    <lineage>
        <taxon>Eukaryota</taxon>
        <taxon>Fungi</taxon>
        <taxon>Dikarya</taxon>
        <taxon>Ascomycota</taxon>
        <taxon>Pezizomycotina</taxon>
        <taxon>Sordariomycetes</taxon>
        <taxon>Hypocreomycetidae</taxon>
        <taxon>Hypocreales</taxon>
        <taxon>Nectriaceae</taxon>
        <taxon>Fusarium</taxon>
    </lineage>
</organism>
<feature type="transmembrane region" description="Helical" evidence="2">
    <location>
        <begin position="21"/>
        <end position="43"/>
    </location>
</feature>
<keyword evidence="2" id="KW-1133">Transmembrane helix</keyword>
<accession>A0A395RMC6</accession>
<dbReference type="STRING" id="694270.A0A395RMC6"/>
<name>A0A395RMC6_9HYPO</name>
<evidence type="ECO:0000313" key="4">
    <source>
        <dbReference type="Proteomes" id="UP000266234"/>
    </source>
</evidence>
<dbReference type="CDD" id="cd22997">
    <property type="entry name" value="GT_LH"/>
    <property type="match status" value="1"/>
</dbReference>
<dbReference type="EMBL" id="PXOG01000316">
    <property type="protein sequence ID" value="RGP61278.1"/>
    <property type="molecule type" value="Genomic_DNA"/>
</dbReference>
<evidence type="ECO:0000256" key="2">
    <source>
        <dbReference type="SAM" id="Phobius"/>
    </source>
</evidence>
<proteinExistence type="predicted"/>
<keyword evidence="4" id="KW-1185">Reference proteome</keyword>
<dbReference type="Proteomes" id="UP000266234">
    <property type="component" value="Unassembled WGS sequence"/>
</dbReference>
<dbReference type="PANTHER" id="PTHR36587:SF2">
    <property type="entry name" value="EXPRESSION SITE-ASSOCIATED GENE 3 (ESAG3)-LIKE PROTEIN"/>
    <property type="match status" value="1"/>
</dbReference>
<protein>
    <submittedName>
        <fullName evidence="3">Uncharacterized protein</fullName>
    </submittedName>
</protein>
<feature type="region of interest" description="Disordered" evidence="1">
    <location>
        <begin position="63"/>
        <end position="82"/>
    </location>
</feature>
<gene>
    <name evidence="3" type="ORF">FLONG3_10587</name>
</gene>
<keyword evidence="2" id="KW-0472">Membrane</keyword>
<evidence type="ECO:0000313" key="3">
    <source>
        <dbReference type="EMBL" id="RGP61278.1"/>
    </source>
</evidence>
<evidence type="ECO:0000256" key="1">
    <source>
        <dbReference type="SAM" id="MobiDB-lite"/>
    </source>
</evidence>
<reference evidence="3 4" key="1">
    <citation type="journal article" date="2018" name="PLoS Pathog.">
        <title>Evolution of structural diversity of trichothecenes, a family of toxins produced by plant pathogenic and entomopathogenic fungi.</title>
        <authorList>
            <person name="Proctor R.H."/>
            <person name="McCormick S.P."/>
            <person name="Kim H.S."/>
            <person name="Cardoza R.E."/>
            <person name="Stanley A.M."/>
            <person name="Lindo L."/>
            <person name="Kelly A."/>
            <person name="Brown D.W."/>
            <person name="Lee T."/>
            <person name="Vaughan M.M."/>
            <person name="Alexander N.J."/>
            <person name="Busman M."/>
            <person name="Gutierrez S."/>
        </authorList>
    </citation>
    <scope>NUCLEOTIDE SEQUENCE [LARGE SCALE GENOMIC DNA]</scope>
    <source>
        <strain evidence="3 4">NRRL 20695</strain>
    </source>
</reference>
<sequence length="556" mass="64071">MLYSTTKPRTTPLSALLSFPKLYRALAIAITLFLFLYFVPLLWDSEIYTPEWYQNYGETNAPEHKASKHKGSGHETSENSDPIDADRRFALILSATKSNPNACKTIFSALSLGYPSPVIINWGVKFQDITHSEFGKALPKLFGFVDYLDSVMHPNATESEKLKEDDIVLMVDAFDVWFQLPAEVLLSRYHEINRRANERLQKEWKRTDKPMPMKQTIVLASEKHCYPNDPKKFGVDMKCDIWPQSPLRTDLYGPETDGNYSFHHTNRPRWLNGGMYIGPAGDMRRLFRRAKQRVEAMVGEAFVVRSEQGMIGQALGEQEVWRQLQRKGAITDELDDLVGENLEFHVGIDYGQDLCVESSDTAIRKPDDLFDGDFVHLNDQEDIDYRSEVRSISPVRVQGVPDDLRSVQSPLFEDGKPVDWGNMSLYTDFFLATTPVMLHHNKYKDRRTSWWTRPWYSGHLRRLASAALLPRRSAKPLATVDIEQGRIRYWAASAESVDRYPRLVQINTNLTAYERFPSANINETCDWPEEVKDNHKKTWEQEVFRDDEGAFIVNTL</sequence>
<dbReference type="PANTHER" id="PTHR36587">
    <property type="entry name" value="EXPRESSION SITE-ASSOCIATED GENE 3 (ESAG3)-LIKE PROTEIN"/>
    <property type="match status" value="1"/>
</dbReference>
<comment type="caution">
    <text evidence="3">The sequence shown here is derived from an EMBL/GenBank/DDBJ whole genome shotgun (WGS) entry which is preliminary data.</text>
</comment>
<dbReference type="AlphaFoldDB" id="A0A395RMC6"/>